<accession>A0A0D6ZZJ0</accession>
<sequence>MNSPPEPASPISSGSDTPPPEPNEPQPSKSVRSSAPGGGSFGKRRFPGSGSFASASSTRDPKSRRRDDPRRGTAFDDMKERKEKDEMVDVQWVDFFRKELGDPFASVLMSRRES</sequence>
<proteinExistence type="predicted"/>
<feature type="compositionally biased region" description="Basic and acidic residues" evidence="1">
    <location>
        <begin position="59"/>
        <end position="85"/>
    </location>
</feature>
<gene>
    <name evidence="2" type="ORF">FISHEDRAFT_78987</name>
</gene>
<protein>
    <submittedName>
        <fullName evidence="2">Uncharacterized protein</fullName>
    </submittedName>
</protein>
<organism evidence="2 3">
    <name type="scientific">Fistulina hepatica ATCC 64428</name>
    <dbReference type="NCBI Taxonomy" id="1128425"/>
    <lineage>
        <taxon>Eukaryota</taxon>
        <taxon>Fungi</taxon>
        <taxon>Dikarya</taxon>
        <taxon>Basidiomycota</taxon>
        <taxon>Agaricomycotina</taxon>
        <taxon>Agaricomycetes</taxon>
        <taxon>Agaricomycetidae</taxon>
        <taxon>Agaricales</taxon>
        <taxon>Fistulinaceae</taxon>
        <taxon>Fistulina</taxon>
    </lineage>
</organism>
<reference evidence="2 3" key="1">
    <citation type="journal article" date="2015" name="Fungal Genet. Biol.">
        <title>Evolution of novel wood decay mechanisms in Agaricales revealed by the genome sequences of Fistulina hepatica and Cylindrobasidium torrendii.</title>
        <authorList>
            <person name="Floudas D."/>
            <person name="Held B.W."/>
            <person name="Riley R."/>
            <person name="Nagy L.G."/>
            <person name="Koehler G."/>
            <person name="Ransdell A.S."/>
            <person name="Younus H."/>
            <person name="Chow J."/>
            <person name="Chiniquy J."/>
            <person name="Lipzen A."/>
            <person name="Tritt A."/>
            <person name="Sun H."/>
            <person name="Haridas S."/>
            <person name="LaButti K."/>
            <person name="Ohm R.A."/>
            <person name="Kues U."/>
            <person name="Blanchette R.A."/>
            <person name="Grigoriev I.V."/>
            <person name="Minto R.E."/>
            <person name="Hibbett D.S."/>
        </authorList>
    </citation>
    <scope>NUCLEOTIDE SEQUENCE [LARGE SCALE GENOMIC DNA]</scope>
    <source>
        <strain evidence="2 3">ATCC 64428</strain>
    </source>
</reference>
<evidence type="ECO:0000256" key="1">
    <source>
        <dbReference type="SAM" id="MobiDB-lite"/>
    </source>
</evidence>
<dbReference type="AlphaFoldDB" id="A0A0D6ZZJ0"/>
<feature type="region of interest" description="Disordered" evidence="1">
    <location>
        <begin position="1"/>
        <end position="85"/>
    </location>
</feature>
<keyword evidence="3" id="KW-1185">Reference proteome</keyword>
<feature type="compositionally biased region" description="Low complexity" evidence="1">
    <location>
        <begin position="47"/>
        <end position="58"/>
    </location>
</feature>
<name>A0A0D6ZZJ0_9AGAR</name>
<dbReference type="OrthoDB" id="3067279at2759"/>
<dbReference type="EMBL" id="KN882150">
    <property type="protein sequence ID" value="KIY42925.1"/>
    <property type="molecule type" value="Genomic_DNA"/>
</dbReference>
<evidence type="ECO:0000313" key="2">
    <source>
        <dbReference type="EMBL" id="KIY42925.1"/>
    </source>
</evidence>
<evidence type="ECO:0000313" key="3">
    <source>
        <dbReference type="Proteomes" id="UP000054144"/>
    </source>
</evidence>
<dbReference type="Proteomes" id="UP000054144">
    <property type="component" value="Unassembled WGS sequence"/>
</dbReference>